<evidence type="ECO:0008006" key="4">
    <source>
        <dbReference type="Google" id="ProtNLM"/>
    </source>
</evidence>
<evidence type="ECO:0000256" key="1">
    <source>
        <dbReference type="SAM" id="SignalP"/>
    </source>
</evidence>
<organism evidence="2 3">
    <name type="scientific">Sphaerisporangium rhizosphaerae</name>
    <dbReference type="NCBI Taxonomy" id="2269375"/>
    <lineage>
        <taxon>Bacteria</taxon>
        <taxon>Bacillati</taxon>
        <taxon>Actinomycetota</taxon>
        <taxon>Actinomycetes</taxon>
        <taxon>Streptosporangiales</taxon>
        <taxon>Streptosporangiaceae</taxon>
        <taxon>Sphaerisporangium</taxon>
    </lineage>
</organism>
<evidence type="ECO:0000313" key="2">
    <source>
        <dbReference type="EMBL" id="MFC7388193.1"/>
    </source>
</evidence>
<comment type="caution">
    <text evidence="2">The sequence shown here is derived from an EMBL/GenBank/DDBJ whole genome shotgun (WGS) entry which is preliminary data.</text>
</comment>
<feature type="signal peptide" evidence="1">
    <location>
        <begin position="1"/>
        <end position="21"/>
    </location>
</feature>
<reference evidence="3" key="1">
    <citation type="journal article" date="2019" name="Int. J. Syst. Evol. Microbiol.">
        <title>The Global Catalogue of Microorganisms (GCM) 10K type strain sequencing project: providing services to taxonomists for standard genome sequencing and annotation.</title>
        <authorList>
            <consortium name="The Broad Institute Genomics Platform"/>
            <consortium name="The Broad Institute Genome Sequencing Center for Infectious Disease"/>
            <person name="Wu L."/>
            <person name="Ma J."/>
        </authorList>
    </citation>
    <scope>NUCLEOTIDE SEQUENCE [LARGE SCALE GENOMIC DNA]</scope>
    <source>
        <strain evidence="3">CECT 7649</strain>
    </source>
</reference>
<feature type="chain" id="PRO_5046281867" description="DUF5666 domain-containing protein" evidence="1">
    <location>
        <begin position="22"/>
        <end position="179"/>
    </location>
</feature>
<dbReference type="RefSeq" id="WP_380832216.1">
    <property type="nucleotide sequence ID" value="NZ_JBHTCG010000054.1"/>
</dbReference>
<name>A0ABW2PKV3_9ACTN</name>
<gene>
    <name evidence="2" type="ORF">ACFQSB_38710</name>
</gene>
<proteinExistence type="predicted"/>
<keyword evidence="1" id="KW-0732">Signal</keyword>
<accession>A0ABW2PKV3</accession>
<keyword evidence="3" id="KW-1185">Reference proteome</keyword>
<protein>
    <recommendedName>
        <fullName evidence="4">DUF5666 domain-containing protein</fullName>
    </recommendedName>
</protein>
<evidence type="ECO:0000313" key="3">
    <source>
        <dbReference type="Proteomes" id="UP001596496"/>
    </source>
</evidence>
<dbReference type="EMBL" id="JBHTCG010000054">
    <property type="protein sequence ID" value="MFC7388193.1"/>
    <property type="molecule type" value="Genomic_DNA"/>
</dbReference>
<sequence length="179" mass="17997">MRNLTGTLVAGAVAGALSVGALGGVALARQAGNPQAGGAQTSEARTGVPYELLSADSAADEAAGLAKDPKDHPRLRAALRRGLIGVHGEATVRARGGGYATYAWQRGEVTAASASSVTVKSADGTSWTWALTTDTKVRKNGAKSASSALTSGDGVFVLGRPDGDARTAQGVVVPKKTRN</sequence>
<dbReference type="Proteomes" id="UP001596496">
    <property type="component" value="Unassembled WGS sequence"/>
</dbReference>